<sequence>MTIDKEESLNKGKGCAYIYGRYKVEEGKAKRSTDYEWFEECEAEEGWRKHYERR</sequence>
<dbReference type="EMBL" id="LAZR01000422">
    <property type="protein sequence ID" value="KKN69626.1"/>
    <property type="molecule type" value="Genomic_DNA"/>
</dbReference>
<proteinExistence type="predicted"/>
<reference evidence="1" key="1">
    <citation type="journal article" date="2015" name="Nature">
        <title>Complex archaea that bridge the gap between prokaryotes and eukaryotes.</title>
        <authorList>
            <person name="Spang A."/>
            <person name="Saw J.H."/>
            <person name="Jorgensen S.L."/>
            <person name="Zaremba-Niedzwiedzka K."/>
            <person name="Martijn J."/>
            <person name="Lind A.E."/>
            <person name="van Eijk R."/>
            <person name="Schleper C."/>
            <person name="Guy L."/>
            <person name="Ettema T.J."/>
        </authorList>
    </citation>
    <scope>NUCLEOTIDE SEQUENCE</scope>
</reference>
<protein>
    <submittedName>
        <fullName evidence="1">Uncharacterized protein</fullName>
    </submittedName>
</protein>
<name>A0A0F9V7U8_9ZZZZ</name>
<accession>A0A0F9V7U8</accession>
<dbReference type="AlphaFoldDB" id="A0A0F9V7U8"/>
<evidence type="ECO:0000313" key="1">
    <source>
        <dbReference type="EMBL" id="KKN69626.1"/>
    </source>
</evidence>
<gene>
    <name evidence="1" type="ORF">LCGC14_0439290</name>
</gene>
<organism evidence="1">
    <name type="scientific">marine sediment metagenome</name>
    <dbReference type="NCBI Taxonomy" id="412755"/>
    <lineage>
        <taxon>unclassified sequences</taxon>
        <taxon>metagenomes</taxon>
        <taxon>ecological metagenomes</taxon>
    </lineage>
</organism>
<comment type="caution">
    <text evidence="1">The sequence shown here is derived from an EMBL/GenBank/DDBJ whole genome shotgun (WGS) entry which is preliminary data.</text>
</comment>